<feature type="chain" id="PRO_5047204407" evidence="1">
    <location>
        <begin position="23"/>
        <end position="203"/>
    </location>
</feature>
<feature type="signal peptide" evidence="1">
    <location>
        <begin position="1"/>
        <end position="22"/>
    </location>
</feature>
<name>A0ABQ1HPC4_9GAMM</name>
<accession>A0ABQ1HPC4</accession>
<keyword evidence="1" id="KW-0732">Signal</keyword>
<reference evidence="3" key="1">
    <citation type="journal article" date="2019" name="Int. J. Syst. Evol. Microbiol.">
        <title>The Global Catalogue of Microorganisms (GCM) 10K type strain sequencing project: providing services to taxonomists for standard genome sequencing and annotation.</title>
        <authorList>
            <consortium name="The Broad Institute Genomics Platform"/>
            <consortium name="The Broad Institute Genome Sequencing Center for Infectious Disease"/>
            <person name="Wu L."/>
            <person name="Ma J."/>
        </authorList>
    </citation>
    <scope>NUCLEOTIDE SEQUENCE [LARGE SCALE GENOMIC DNA]</scope>
    <source>
        <strain evidence="3">CGMCC 1.15905</strain>
    </source>
</reference>
<protein>
    <submittedName>
        <fullName evidence="2">Membrane protein</fullName>
    </submittedName>
</protein>
<dbReference type="Pfam" id="PF03922">
    <property type="entry name" value="OmpW"/>
    <property type="match status" value="1"/>
</dbReference>
<dbReference type="EMBL" id="BMKC01000003">
    <property type="protein sequence ID" value="GGA84103.1"/>
    <property type="molecule type" value="Genomic_DNA"/>
</dbReference>
<organism evidence="2 3">
    <name type="scientific">Arenimonas soli</name>
    <dbReference type="NCBI Taxonomy" id="2269504"/>
    <lineage>
        <taxon>Bacteria</taxon>
        <taxon>Pseudomonadati</taxon>
        <taxon>Pseudomonadota</taxon>
        <taxon>Gammaproteobacteria</taxon>
        <taxon>Lysobacterales</taxon>
        <taxon>Lysobacteraceae</taxon>
        <taxon>Arenimonas</taxon>
    </lineage>
</organism>
<dbReference type="InterPro" id="IPR005618">
    <property type="entry name" value="OMPW"/>
</dbReference>
<evidence type="ECO:0000256" key="1">
    <source>
        <dbReference type="SAM" id="SignalP"/>
    </source>
</evidence>
<proteinExistence type="predicted"/>
<dbReference type="PANTHER" id="PTHR36920">
    <property type="match status" value="1"/>
</dbReference>
<evidence type="ECO:0000313" key="2">
    <source>
        <dbReference type="EMBL" id="GGA84103.1"/>
    </source>
</evidence>
<dbReference type="InterPro" id="IPR011250">
    <property type="entry name" value="OMP/PagP_B-barrel"/>
</dbReference>
<sequence length="203" mass="21512">MQRLVLTSFALAAALVASGANAQAFSLTLGYQNTDPKSDNDQLAGADATVNDDWSLTGSAAYAFNDSWSVELWSGLARFEHEVSLAGLGTVASVEHRPTTLSVNYHFAPDSPVRPFIGLGYGWVNVSGERTLGALSGLGIDGSNANGIAFGAGLDWFVNDRFFLRADVRRLSFETDVTVETLGNVGTAEVDPIVYGISAGLRF</sequence>
<dbReference type="SUPFAM" id="SSF56925">
    <property type="entry name" value="OMPA-like"/>
    <property type="match status" value="1"/>
</dbReference>
<dbReference type="Proteomes" id="UP000623419">
    <property type="component" value="Unassembled WGS sequence"/>
</dbReference>
<dbReference type="RefSeq" id="WP_188664340.1">
    <property type="nucleotide sequence ID" value="NZ_BMKC01000003.1"/>
</dbReference>
<keyword evidence="3" id="KW-1185">Reference proteome</keyword>
<evidence type="ECO:0000313" key="3">
    <source>
        <dbReference type="Proteomes" id="UP000623419"/>
    </source>
</evidence>
<gene>
    <name evidence="2" type="primary">ompW</name>
    <name evidence="2" type="ORF">GCM10011521_23090</name>
</gene>
<comment type="caution">
    <text evidence="2">The sequence shown here is derived from an EMBL/GenBank/DDBJ whole genome shotgun (WGS) entry which is preliminary data.</text>
</comment>
<dbReference type="Gene3D" id="2.40.160.20">
    <property type="match status" value="1"/>
</dbReference>
<dbReference type="PANTHER" id="PTHR36920:SF1">
    <property type="entry name" value="OUTER MEMBRANE PROTEIN W"/>
    <property type="match status" value="1"/>
</dbReference>